<dbReference type="Pfam" id="PF03412">
    <property type="entry name" value="Peptidase_C39"/>
    <property type="match status" value="1"/>
</dbReference>
<organism evidence="3 4">
    <name type="scientific">Pseudomonas asplenii</name>
    <dbReference type="NCBI Taxonomy" id="53407"/>
    <lineage>
        <taxon>Bacteria</taxon>
        <taxon>Pseudomonadati</taxon>
        <taxon>Pseudomonadota</taxon>
        <taxon>Gammaproteobacteria</taxon>
        <taxon>Pseudomonadales</taxon>
        <taxon>Pseudomonadaceae</taxon>
        <taxon>Pseudomonas</taxon>
    </lineage>
</organism>
<reference evidence="3 4" key="1">
    <citation type="journal article" date="2015" name="PLoS ONE">
        <title>Rice-Infecting Pseudomonas Genomes Are Highly Accessorized and Harbor Multiple Putative Virulence Mechanisms to Cause Sheath Brown Rot.</title>
        <authorList>
            <person name="Quibod I.L."/>
            <person name="Grande G."/>
            <person name="Oreiro E.G."/>
            <person name="Borja F.N."/>
            <person name="Dossa G.S."/>
            <person name="Mauleon R."/>
            <person name="Cruz C.V."/>
            <person name="Oliva R."/>
        </authorList>
    </citation>
    <scope>NUCLEOTIDE SEQUENCE [LARGE SCALE GENOMIC DNA]</scope>
    <source>
        <strain evidence="3 4">IRRI 6609</strain>
    </source>
</reference>
<dbReference type="GO" id="GO:0008233">
    <property type="term" value="F:peptidase activity"/>
    <property type="evidence" value="ECO:0007669"/>
    <property type="project" value="InterPro"/>
</dbReference>
<feature type="chain" id="PRO_5005874466" evidence="1">
    <location>
        <begin position="22"/>
        <end position="209"/>
    </location>
</feature>
<dbReference type="Proteomes" id="UP000037931">
    <property type="component" value="Unassembled WGS sequence"/>
</dbReference>
<dbReference type="PROSITE" id="PS50990">
    <property type="entry name" value="PEPTIDASE_C39"/>
    <property type="match status" value="1"/>
</dbReference>
<evidence type="ECO:0000256" key="1">
    <source>
        <dbReference type="SAM" id="SignalP"/>
    </source>
</evidence>
<dbReference type="GO" id="GO:0006508">
    <property type="term" value="P:proteolysis"/>
    <property type="evidence" value="ECO:0007669"/>
    <property type="project" value="InterPro"/>
</dbReference>
<dbReference type="RefSeq" id="WP_081005892.1">
    <property type="nucleotide sequence ID" value="NZ_JSYZ01000025.1"/>
</dbReference>
<dbReference type="EMBL" id="JSYZ01000025">
    <property type="protein sequence ID" value="KPA87886.1"/>
    <property type="molecule type" value="Genomic_DNA"/>
</dbReference>
<evidence type="ECO:0000313" key="4">
    <source>
        <dbReference type="Proteomes" id="UP000037931"/>
    </source>
</evidence>
<dbReference type="GO" id="GO:0016020">
    <property type="term" value="C:membrane"/>
    <property type="evidence" value="ECO:0007669"/>
    <property type="project" value="InterPro"/>
</dbReference>
<comment type="caution">
    <text evidence="3">The sequence shown here is derived from an EMBL/GenBank/DDBJ whole genome shotgun (WGS) entry which is preliminary data.</text>
</comment>
<protein>
    <submittedName>
        <fullName evidence="3">Putative double-glycine peptidase</fullName>
    </submittedName>
</protein>
<proteinExistence type="predicted"/>
<dbReference type="CDD" id="cd02423">
    <property type="entry name" value="Peptidase_C39G"/>
    <property type="match status" value="1"/>
</dbReference>
<dbReference type="PATRIC" id="fig|50340.43.peg.3175"/>
<dbReference type="InterPro" id="IPR005074">
    <property type="entry name" value="Peptidase_C39"/>
</dbReference>
<dbReference type="AlphaFoldDB" id="A0A0N1J5N4"/>
<name>A0A0N1J5N4_9PSED</name>
<keyword evidence="4" id="KW-1185">Reference proteome</keyword>
<evidence type="ECO:0000259" key="2">
    <source>
        <dbReference type="PROSITE" id="PS50990"/>
    </source>
</evidence>
<dbReference type="GO" id="GO:0005524">
    <property type="term" value="F:ATP binding"/>
    <property type="evidence" value="ECO:0007669"/>
    <property type="project" value="InterPro"/>
</dbReference>
<dbReference type="STRING" id="50340.PF66_05463"/>
<dbReference type="OrthoDB" id="13401at2"/>
<dbReference type="Gene3D" id="3.90.70.10">
    <property type="entry name" value="Cysteine proteinases"/>
    <property type="match status" value="1"/>
</dbReference>
<evidence type="ECO:0000313" key="3">
    <source>
        <dbReference type="EMBL" id="KPA87886.1"/>
    </source>
</evidence>
<accession>A0A0N1J5N4</accession>
<feature type="signal peptide" evidence="1">
    <location>
        <begin position="1"/>
        <end position="21"/>
    </location>
</feature>
<sequence length="209" mass="23189" precursor="true">MNNAPVFTMLAVLLFSGASSAAPKITSLQQLKFSGIQRQTLDYSCGAASLTILLNQYFSDSIGEQQILSEIIHRLSKEELLDRVRKGFSMLDLKNAAENLGYNAAGVMLPLEAASRLKGPTIILLRRKELNHFVVLKGVSQGKAFLADPARGNLRMPLYELQKQWHGETLIVGRDDVGLIQDHLLALPNTRSLYPESNTVRTLQQLPFK</sequence>
<feature type="domain" description="Peptidase C39" evidence="2">
    <location>
        <begin position="37"/>
        <end position="172"/>
    </location>
</feature>
<keyword evidence="1" id="KW-0732">Signal</keyword>
<gene>
    <name evidence="3" type="ORF">PF66_05463</name>
</gene>